<evidence type="ECO:0000313" key="1">
    <source>
        <dbReference type="EMBL" id="KKN43609.1"/>
    </source>
</evidence>
<protein>
    <submittedName>
        <fullName evidence="1">Uncharacterized protein</fullName>
    </submittedName>
</protein>
<dbReference type="InterPro" id="IPR011604">
    <property type="entry name" value="PDDEXK-like_dom_sf"/>
</dbReference>
<dbReference type="Gene3D" id="3.90.320.10">
    <property type="match status" value="1"/>
</dbReference>
<reference evidence="1" key="1">
    <citation type="journal article" date="2015" name="Nature">
        <title>Complex archaea that bridge the gap between prokaryotes and eukaryotes.</title>
        <authorList>
            <person name="Spang A."/>
            <person name="Saw J.H."/>
            <person name="Jorgensen S.L."/>
            <person name="Zaremba-Niedzwiedzka K."/>
            <person name="Martijn J."/>
            <person name="Lind A.E."/>
            <person name="van Eijk R."/>
            <person name="Schleper C."/>
            <person name="Guy L."/>
            <person name="Ettema T.J."/>
        </authorList>
    </citation>
    <scope>NUCLEOTIDE SEQUENCE</scope>
</reference>
<name>A0A0F9QMB8_9ZZZZ</name>
<sequence>MEQIQISAKVLGQVAMPDFCERCFWIKLHSKKIPWQIFPGIFSTIDAYTKKIVHQWIDRLMSSEIRDADCPQFLKDLSINGYMKVPHWSKFRTEIKEFGITLSGGADDLLTNPGGIHIPDYKTAKYTANQDKLYPMYRAQVQGYARIAEDLGLTVDSLSLIYMTPATDEPQVVINGRHPDIFKMTFLPHYLPVMLDIDSLDPLLERARKIYDGPMPVPEPKCKDCEALNDIMDLHANPNLP</sequence>
<dbReference type="EMBL" id="LAZR01001501">
    <property type="protein sequence ID" value="KKN43609.1"/>
    <property type="molecule type" value="Genomic_DNA"/>
</dbReference>
<gene>
    <name evidence="1" type="ORF">LCGC14_0701520</name>
</gene>
<dbReference type="AlphaFoldDB" id="A0A0F9QMB8"/>
<accession>A0A0F9QMB8</accession>
<proteinExistence type="predicted"/>
<organism evidence="1">
    <name type="scientific">marine sediment metagenome</name>
    <dbReference type="NCBI Taxonomy" id="412755"/>
    <lineage>
        <taxon>unclassified sequences</taxon>
        <taxon>metagenomes</taxon>
        <taxon>ecological metagenomes</taxon>
    </lineage>
</organism>
<comment type="caution">
    <text evidence="1">The sequence shown here is derived from an EMBL/GenBank/DDBJ whole genome shotgun (WGS) entry which is preliminary data.</text>
</comment>